<evidence type="ECO:0008006" key="3">
    <source>
        <dbReference type="Google" id="ProtNLM"/>
    </source>
</evidence>
<evidence type="ECO:0000256" key="1">
    <source>
        <dbReference type="SAM" id="Phobius"/>
    </source>
</evidence>
<name>A0A0L8HKY6_OCTBM</name>
<dbReference type="AlphaFoldDB" id="A0A0L8HKY6"/>
<keyword evidence="1" id="KW-0812">Transmembrane</keyword>
<evidence type="ECO:0000313" key="2">
    <source>
        <dbReference type="EMBL" id="KOF89789.1"/>
    </source>
</evidence>
<organism evidence="2">
    <name type="scientific">Octopus bimaculoides</name>
    <name type="common">California two-spotted octopus</name>
    <dbReference type="NCBI Taxonomy" id="37653"/>
    <lineage>
        <taxon>Eukaryota</taxon>
        <taxon>Metazoa</taxon>
        <taxon>Spiralia</taxon>
        <taxon>Lophotrochozoa</taxon>
        <taxon>Mollusca</taxon>
        <taxon>Cephalopoda</taxon>
        <taxon>Coleoidea</taxon>
        <taxon>Octopodiformes</taxon>
        <taxon>Octopoda</taxon>
        <taxon>Incirrata</taxon>
        <taxon>Octopodidae</taxon>
        <taxon>Octopus</taxon>
    </lineage>
</organism>
<protein>
    <recommendedName>
        <fullName evidence="3">Transmembrane protein</fullName>
    </recommendedName>
</protein>
<feature type="transmembrane region" description="Helical" evidence="1">
    <location>
        <begin position="53"/>
        <end position="76"/>
    </location>
</feature>
<proteinExistence type="predicted"/>
<keyword evidence="1" id="KW-0472">Membrane</keyword>
<sequence length="77" mass="8887">MKKYSNDSKISNKKCVAFGTGKTNLKFGGIDRKGQEDIFYQMKKIVWMMKLKMSAALLVFVTTQFDIFLVGLNLIWK</sequence>
<keyword evidence="1" id="KW-1133">Transmembrane helix</keyword>
<reference evidence="2" key="1">
    <citation type="submission" date="2015-07" db="EMBL/GenBank/DDBJ databases">
        <title>MeaNS - Measles Nucleotide Surveillance Program.</title>
        <authorList>
            <person name="Tran T."/>
            <person name="Druce J."/>
        </authorList>
    </citation>
    <scope>NUCLEOTIDE SEQUENCE</scope>
    <source>
        <strain evidence="2">UCB-OBI-ISO-001</strain>
        <tissue evidence="2">Gonad</tissue>
    </source>
</reference>
<gene>
    <name evidence="2" type="ORF">OCBIM_22012534mg</name>
</gene>
<dbReference type="EMBL" id="KQ417917">
    <property type="protein sequence ID" value="KOF89789.1"/>
    <property type="molecule type" value="Genomic_DNA"/>
</dbReference>
<accession>A0A0L8HKY6</accession>